<feature type="compositionally biased region" description="Basic and acidic residues" evidence="9">
    <location>
        <begin position="35"/>
        <end position="45"/>
    </location>
</feature>
<dbReference type="GO" id="GO:0005737">
    <property type="term" value="C:cytoplasm"/>
    <property type="evidence" value="ECO:0007669"/>
    <property type="project" value="TreeGrafter"/>
</dbReference>
<comment type="subcellular location">
    <subcellularLocation>
        <location evidence="1">Membrane</location>
        <topology evidence="1">Single-pass membrane protein</topology>
    </subcellularLocation>
</comment>
<proteinExistence type="inferred from homology"/>
<dbReference type="EMBL" id="JANPWB010000010">
    <property type="protein sequence ID" value="KAJ1146441.1"/>
    <property type="molecule type" value="Genomic_DNA"/>
</dbReference>
<evidence type="ECO:0000256" key="7">
    <source>
        <dbReference type="ARBA" id="ARBA00023136"/>
    </source>
</evidence>
<keyword evidence="11" id="KW-1185">Reference proteome</keyword>
<evidence type="ECO:0000256" key="2">
    <source>
        <dbReference type="ARBA" id="ARBA00007647"/>
    </source>
</evidence>
<evidence type="ECO:0000256" key="3">
    <source>
        <dbReference type="ARBA" id="ARBA00022676"/>
    </source>
</evidence>
<dbReference type="PANTHER" id="PTHR21461">
    <property type="entry name" value="GLYCOSYLTRANSFERASE FAMILY 92 PROTEIN"/>
    <property type="match status" value="1"/>
</dbReference>
<evidence type="ECO:0000256" key="4">
    <source>
        <dbReference type="ARBA" id="ARBA00022679"/>
    </source>
</evidence>
<dbReference type="EC" id="2.4.1.-" evidence="8"/>
<dbReference type="AlphaFoldDB" id="A0AAV7R584"/>
<evidence type="ECO:0000256" key="9">
    <source>
        <dbReference type="SAM" id="MobiDB-lite"/>
    </source>
</evidence>
<evidence type="ECO:0000313" key="11">
    <source>
        <dbReference type="Proteomes" id="UP001066276"/>
    </source>
</evidence>
<gene>
    <name evidence="10" type="ORF">NDU88_012717</name>
</gene>
<keyword evidence="6" id="KW-1133">Transmembrane helix</keyword>
<evidence type="ECO:0000256" key="6">
    <source>
        <dbReference type="ARBA" id="ARBA00022989"/>
    </source>
</evidence>
<reference evidence="10" key="1">
    <citation type="journal article" date="2022" name="bioRxiv">
        <title>Sequencing and chromosome-scale assembly of the giantPleurodeles waltlgenome.</title>
        <authorList>
            <person name="Brown T."/>
            <person name="Elewa A."/>
            <person name="Iarovenko S."/>
            <person name="Subramanian E."/>
            <person name="Araus A.J."/>
            <person name="Petzold A."/>
            <person name="Susuki M."/>
            <person name="Suzuki K.-i.T."/>
            <person name="Hayashi T."/>
            <person name="Toyoda A."/>
            <person name="Oliveira C."/>
            <person name="Osipova E."/>
            <person name="Leigh N.D."/>
            <person name="Simon A."/>
            <person name="Yun M.H."/>
        </authorList>
    </citation>
    <scope>NUCLEOTIDE SEQUENCE</scope>
    <source>
        <strain evidence="10">20211129_DDA</strain>
        <tissue evidence="10">Liver</tissue>
    </source>
</reference>
<dbReference type="InterPro" id="IPR008166">
    <property type="entry name" value="Glyco_transf_92"/>
</dbReference>
<evidence type="ECO:0000313" key="10">
    <source>
        <dbReference type="EMBL" id="KAJ1146441.1"/>
    </source>
</evidence>
<dbReference type="GO" id="GO:0016757">
    <property type="term" value="F:glycosyltransferase activity"/>
    <property type="evidence" value="ECO:0007669"/>
    <property type="project" value="UniProtKB-UniRule"/>
</dbReference>
<dbReference type="PANTHER" id="PTHR21461:SF69">
    <property type="entry name" value="GLYCOSYLTRANSFERASE FAMILY 92 PROTEIN"/>
    <property type="match status" value="1"/>
</dbReference>
<dbReference type="GO" id="GO:0016020">
    <property type="term" value="C:membrane"/>
    <property type="evidence" value="ECO:0007669"/>
    <property type="project" value="UniProtKB-SubCell"/>
</dbReference>
<accession>A0AAV7R584</accession>
<organism evidence="10 11">
    <name type="scientific">Pleurodeles waltl</name>
    <name type="common">Iberian ribbed newt</name>
    <dbReference type="NCBI Taxonomy" id="8319"/>
    <lineage>
        <taxon>Eukaryota</taxon>
        <taxon>Metazoa</taxon>
        <taxon>Chordata</taxon>
        <taxon>Craniata</taxon>
        <taxon>Vertebrata</taxon>
        <taxon>Euteleostomi</taxon>
        <taxon>Amphibia</taxon>
        <taxon>Batrachia</taxon>
        <taxon>Caudata</taxon>
        <taxon>Salamandroidea</taxon>
        <taxon>Salamandridae</taxon>
        <taxon>Pleurodelinae</taxon>
        <taxon>Pleurodeles</taxon>
    </lineage>
</organism>
<evidence type="ECO:0000256" key="5">
    <source>
        <dbReference type="ARBA" id="ARBA00022692"/>
    </source>
</evidence>
<evidence type="ECO:0000256" key="1">
    <source>
        <dbReference type="ARBA" id="ARBA00004167"/>
    </source>
</evidence>
<protein>
    <recommendedName>
        <fullName evidence="8">Glycosyltransferase family 92 protein</fullName>
        <ecNumber evidence="8">2.4.1.-</ecNumber>
    </recommendedName>
</protein>
<dbReference type="Proteomes" id="UP001066276">
    <property type="component" value="Chromosome 6"/>
</dbReference>
<comment type="caution">
    <text evidence="10">The sequence shown here is derived from an EMBL/GenBank/DDBJ whole genome shotgun (WGS) entry which is preliminary data.</text>
</comment>
<name>A0AAV7R584_PLEWA</name>
<evidence type="ECO:0000256" key="8">
    <source>
        <dbReference type="RuleBase" id="RU366017"/>
    </source>
</evidence>
<keyword evidence="7" id="KW-0472">Membrane</keyword>
<keyword evidence="4 8" id="KW-0808">Transferase</keyword>
<comment type="similarity">
    <text evidence="2 8">Belongs to the glycosyltransferase 92 family.</text>
</comment>
<dbReference type="Pfam" id="PF01697">
    <property type="entry name" value="Glyco_transf_92"/>
    <property type="match status" value="1"/>
</dbReference>
<sequence>MVLITVYSLNINTAKSKYLAPKGIKTDNSSSSHATELKNKERDSYTGEISEGSITPLKNRRTFIVGAYRDDRETPRIRVIVIAHRQEVKDLYCWLHCRSRRGYLSIKKATMDIHTDRFGFPYGPADVLCAEPPNCNPKYMSLNWWPEGDSDQLPVFEIKNRKAQTVSANFTVCISNLFGNYNNILQVVQSIEMYKLLGAQKVMIYRTNCSASLDEILQYYTAEGTVEVVPWPIHEYLNTTKAWKYSKDPKDIGYYGQTVTLNDCIYRNMYRSKYVILNDLDEILLPYKHEDWHSMMVHLQKQNPEAGIFLFENHIFPKTKFTSTDLFNTSSWKAVPGEDILQHVHREPDRATFFNARKMILNPRKVIQSSVHSVLKAYSKSFRVPKEVAIVSHWRDPLQAALPKASLIKDTTIWRFNHSLIRNVNKVLTKTKQIAVT</sequence>
<feature type="region of interest" description="Disordered" evidence="9">
    <location>
        <begin position="25"/>
        <end position="52"/>
    </location>
</feature>
<keyword evidence="5" id="KW-0812">Transmembrane</keyword>
<keyword evidence="3 8" id="KW-0328">Glycosyltransferase</keyword>